<dbReference type="InterPro" id="IPR001667">
    <property type="entry name" value="DDH_dom"/>
</dbReference>
<dbReference type="EMBL" id="JACOGK010000003">
    <property type="protein sequence ID" value="MBC3535997.1"/>
    <property type="molecule type" value="Genomic_DNA"/>
</dbReference>
<evidence type="ECO:0000259" key="1">
    <source>
        <dbReference type="Pfam" id="PF01368"/>
    </source>
</evidence>
<comment type="caution">
    <text evidence="3">The sequence shown here is derived from an EMBL/GenBank/DDBJ whole genome shotgun (WGS) entry which is preliminary data.</text>
</comment>
<gene>
    <name evidence="3" type="ORF">H8J70_01805</name>
</gene>
<evidence type="ECO:0000259" key="2">
    <source>
        <dbReference type="Pfam" id="PF02272"/>
    </source>
</evidence>
<dbReference type="InterPro" id="IPR003156">
    <property type="entry name" value="DHHA1_dom"/>
</dbReference>
<evidence type="ECO:0000313" key="4">
    <source>
        <dbReference type="Proteomes" id="UP000606870"/>
    </source>
</evidence>
<feature type="domain" description="DDH" evidence="1">
    <location>
        <begin position="18"/>
        <end position="157"/>
    </location>
</feature>
<evidence type="ECO:0000313" key="3">
    <source>
        <dbReference type="EMBL" id="MBC3535997.1"/>
    </source>
</evidence>
<dbReference type="PANTHER" id="PTHR47618">
    <property type="entry name" value="BIFUNCTIONAL OLIGORIBONUCLEASE AND PAP PHOSPHATASE NRNA"/>
    <property type="match status" value="1"/>
</dbReference>
<dbReference type="Gene3D" id="3.10.310.30">
    <property type="match status" value="1"/>
</dbReference>
<dbReference type="Proteomes" id="UP000606870">
    <property type="component" value="Unassembled WGS sequence"/>
</dbReference>
<keyword evidence="4" id="KW-1185">Reference proteome</keyword>
<proteinExistence type="predicted"/>
<sequence>MNCSVSELKELLGQYEHILLTAHVNPDGDAVGALAATGEMLRAWGKQALIVLDDDVDDKFEFLPGIRTVYKPDDVKTDASWLTLILDATGVDRIGKTAELIHGPLVNIDHHISNAHFADAEYIRPDYAATGEVLTDLFTQWGCAITPSMANALYLAIATDCGFFKFSNTTGHTLRMAALLVEAGAQPNVISEHLEAQSLVKLQALSEVLKHIDLYGDGKVAGITFTPDILQYTGEHTGGYIDYARTVKGVDVAFTVKYISAEETRVSLRSKATDVNAIAAVFGGGGHIRAAGCTIKAPLAEAKTMLIKEILKAL</sequence>
<dbReference type="RefSeq" id="WP_186502048.1">
    <property type="nucleotide sequence ID" value="NZ_JACOGK010000003.1"/>
</dbReference>
<feature type="domain" description="DHHA1" evidence="2">
    <location>
        <begin position="233"/>
        <end position="310"/>
    </location>
</feature>
<organism evidence="3 4">
    <name type="scientific">Megasphaera hominis</name>
    <dbReference type="NCBI Taxonomy" id="159836"/>
    <lineage>
        <taxon>Bacteria</taxon>
        <taxon>Bacillati</taxon>
        <taxon>Bacillota</taxon>
        <taxon>Negativicutes</taxon>
        <taxon>Veillonellales</taxon>
        <taxon>Veillonellaceae</taxon>
        <taxon>Megasphaera</taxon>
    </lineage>
</organism>
<dbReference type="Pfam" id="PF01368">
    <property type="entry name" value="DHH"/>
    <property type="match status" value="1"/>
</dbReference>
<reference evidence="3 4" key="1">
    <citation type="submission" date="2020-08" db="EMBL/GenBank/DDBJ databases">
        <authorList>
            <person name="Liu C."/>
            <person name="Sun Q."/>
        </authorList>
    </citation>
    <scope>NUCLEOTIDE SEQUENCE [LARGE SCALE GENOMIC DNA]</scope>
    <source>
        <strain evidence="3 4">NSJ-59</strain>
    </source>
</reference>
<dbReference type="Pfam" id="PF02272">
    <property type="entry name" value="DHHA1"/>
    <property type="match status" value="1"/>
</dbReference>
<protein>
    <submittedName>
        <fullName evidence="3">Bifunctional oligoribonuclease/PAP phosphatase NrnA</fullName>
    </submittedName>
</protein>
<dbReference type="Gene3D" id="3.90.1640.10">
    <property type="entry name" value="inorganic pyrophosphatase (n-terminal core)"/>
    <property type="match status" value="1"/>
</dbReference>
<dbReference type="InterPro" id="IPR038763">
    <property type="entry name" value="DHH_sf"/>
</dbReference>
<dbReference type="InterPro" id="IPR051319">
    <property type="entry name" value="Oligoribo/pAp-PDE_c-di-AMP_PDE"/>
</dbReference>
<accession>A0ABR6VFE7</accession>
<name>A0ABR6VFE7_9FIRM</name>
<dbReference type="PANTHER" id="PTHR47618:SF1">
    <property type="entry name" value="BIFUNCTIONAL OLIGORIBONUCLEASE AND PAP PHOSPHATASE NRNA"/>
    <property type="match status" value="1"/>
</dbReference>
<dbReference type="SUPFAM" id="SSF64182">
    <property type="entry name" value="DHH phosphoesterases"/>
    <property type="match status" value="1"/>
</dbReference>